<sequence>MDYGKERVVALVDMDCFYVQVEQRLNPELKNCPCVVAQYKTWKGGGIIAVSYEARAYGVTRNMWADDAKKLCPDLQVARVRESHGKADLTHYRDASVEVIEVMSRFAVIERASIDEAYMDLTSAVQQRLKNMMDQQVDPQLLKTTHVQGFPEASLHHDEPAPDTATGKEKQRSRGLQQWLCSLSGADGCAEVQLAVGAVIVEEMRAAVEQYTGFRCSAGISHNKVLAKLACGLNKPNRQTILPLDSIPELFNSLPISKIRNLGGKLGVSITEMLKVENIGELTRFSQAQLGQHFGDKTGQWLYDLCRGIDFEAVKPRQLPKSIGCSKNFPGKVSLATRDQVQHWLYQLALELQERLTKDREVNGRVAKQLTVGVRQLGDKRPNSFSRCCALARYDANKISSDSFAIIKSLNTAGNQQAAWQVADLPGDFTNVLCYMTPPLTLLHISASKFNDAPSTGAGGIAGFLSSDGTSTQVSTQPFSGSDIGSTPIGSTPTGSTPAGSTPKRPGSIQSFFQRAAEKQRERKEGEKKENDEACGSFVPLPDWTSVVGSVSDITAIPKSPHSLSLASLSASPNASISSFFQKENLERKKRPSTWPSNSSNTGRVTCSTEWRDVIGAKHAEPTGCEMAEGYMSQEDDTFEDQTVNEKYPEPTALTVCNQAEERSLGSDEGTRPPSEEHQSVGSELDFVSPPDKPVSGEDMLACERCGQDVLAWEMPEHYDYHFALDLQKSFSSANTTTNSSIHSPSVLAASHPTLGSPHSSRGKMRARGQSGPQAKRARSEGATGGTLDSFFKKR</sequence>
<keyword evidence="2" id="KW-1185">Reference proteome</keyword>
<gene>
    <name evidence="1" type="ORF">DPEC_G00035780</name>
</gene>
<proteinExistence type="predicted"/>
<reference evidence="1" key="1">
    <citation type="submission" date="2021-05" db="EMBL/GenBank/DDBJ databases">
        <authorList>
            <person name="Pan Q."/>
            <person name="Jouanno E."/>
            <person name="Zahm M."/>
            <person name="Klopp C."/>
            <person name="Cabau C."/>
            <person name="Louis A."/>
            <person name="Berthelot C."/>
            <person name="Parey E."/>
            <person name="Roest Crollius H."/>
            <person name="Montfort J."/>
            <person name="Robinson-Rechavi M."/>
            <person name="Bouchez O."/>
            <person name="Lampietro C."/>
            <person name="Lopez Roques C."/>
            <person name="Donnadieu C."/>
            <person name="Postlethwait J."/>
            <person name="Bobe J."/>
            <person name="Dillon D."/>
            <person name="Chandos A."/>
            <person name="von Hippel F."/>
            <person name="Guiguen Y."/>
        </authorList>
    </citation>
    <scope>NUCLEOTIDE SEQUENCE</scope>
    <source>
        <strain evidence="1">YG-Jan2019</strain>
    </source>
</reference>
<accession>A0ACC2HDC8</accession>
<name>A0ACC2HDC8_DALPE</name>
<dbReference type="EMBL" id="CM055730">
    <property type="protein sequence ID" value="KAJ8014008.1"/>
    <property type="molecule type" value="Genomic_DNA"/>
</dbReference>
<dbReference type="Proteomes" id="UP001157502">
    <property type="component" value="Chromosome 3"/>
</dbReference>
<comment type="caution">
    <text evidence="1">The sequence shown here is derived from an EMBL/GenBank/DDBJ whole genome shotgun (WGS) entry which is preliminary data.</text>
</comment>
<organism evidence="1 2">
    <name type="scientific">Dallia pectoralis</name>
    <name type="common">Alaska blackfish</name>
    <dbReference type="NCBI Taxonomy" id="75939"/>
    <lineage>
        <taxon>Eukaryota</taxon>
        <taxon>Metazoa</taxon>
        <taxon>Chordata</taxon>
        <taxon>Craniata</taxon>
        <taxon>Vertebrata</taxon>
        <taxon>Euteleostomi</taxon>
        <taxon>Actinopterygii</taxon>
        <taxon>Neopterygii</taxon>
        <taxon>Teleostei</taxon>
        <taxon>Protacanthopterygii</taxon>
        <taxon>Esociformes</taxon>
        <taxon>Umbridae</taxon>
        <taxon>Dallia</taxon>
    </lineage>
</organism>
<evidence type="ECO:0000313" key="2">
    <source>
        <dbReference type="Proteomes" id="UP001157502"/>
    </source>
</evidence>
<evidence type="ECO:0000313" key="1">
    <source>
        <dbReference type="EMBL" id="KAJ8014008.1"/>
    </source>
</evidence>
<protein>
    <submittedName>
        <fullName evidence="1">Uncharacterized protein</fullName>
    </submittedName>
</protein>